<dbReference type="InParanoid" id="A0A672IM78"/>
<sequence length="165" mass="18858">MADGGCCSKESSRRKLRIIPQHDAEKYIQLQADKPGLREAFVNSHKGRGVFASKPFSKGDFIVEYRGKLLSQDSLSVIETYSETQAAYLFDFQWNGKMWCLDASLEDHSLGRLVNDEHKNPNCKMRTVQVDGIPHLCLFANRDIVPGEELAYDYGDSDWPWRKQV</sequence>
<dbReference type="PANTHER" id="PTHR46167:SF1">
    <property type="entry name" value="N-LYSINE METHYLTRANSFERASE KMT5A"/>
    <property type="match status" value="1"/>
</dbReference>
<reference evidence="2" key="1">
    <citation type="submission" date="2025-08" db="UniProtKB">
        <authorList>
            <consortium name="Ensembl"/>
        </authorList>
    </citation>
    <scope>IDENTIFICATION</scope>
</reference>
<dbReference type="Proteomes" id="UP000472267">
    <property type="component" value="Unassembled WGS sequence"/>
</dbReference>
<evidence type="ECO:0000313" key="2">
    <source>
        <dbReference type="Ensembl" id="ENSSFAP00005042936.1"/>
    </source>
</evidence>
<dbReference type="SMART" id="SM00317">
    <property type="entry name" value="SET"/>
    <property type="match status" value="1"/>
</dbReference>
<dbReference type="GO" id="GO:0005700">
    <property type="term" value="C:polytene chromosome"/>
    <property type="evidence" value="ECO:0007669"/>
    <property type="project" value="TreeGrafter"/>
</dbReference>
<dbReference type="SUPFAM" id="SSF82199">
    <property type="entry name" value="SET domain"/>
    <property type="match status" value="1"/>
</dbReference>
<dbReference type="Gene3D" id="2.170.270.10">
    <property type="entry name" value="SET domain"/>
    <property type="match status" value="1"/>
</dbReference>
<keyword evidence="3" id="KW-1185">Reference proteome</keyword>
<dbReference type="Ensembl" id="ENSSFAT00005044482.1">
    <property type="protein sequence ID" value="ENSSFAP00005042936.1"/>
    <property type="gene ID" value="ENSSFAG00005021285.1"/>
</dbReference>
<organism evidence="2 3">
    <name type="scientific">Salarias fasciatus</name>
    <name type="common">Jewelled blenny</name>
    <name type="synonym">Blennius fasciatus</name>
    <dbReference type="NCBI Taxonomy" id="181472"/>
    <lineage>
        <taxon>Eukaryota</taxon>
        <taxon>Metazoa</taxon>
        <taxon>Chordata</taxon>
        <taxon>Craniata</taxon>
        <taxon>Vertebrata</taxon>
        <taxon>Euteleostomi</taxon>
        <taxon>Actinopterygii</taxon>
        <taxon>Neopterygii</taxon>
        <taxon>Teleostei</taxon>
        <taxon>Neoteleostei</taxon>
        <taxon>Acanthomorphata</taxon>
        <taxon>Ovalentaria</taxon>
        <taxon>Blenniimorphae</taxon>
        <taxon>Blenniiformes</taxon>
        <taxon>Blennioidei</taxon>
        <taxon>Blenniidae</taxon>
        <taxon>Salariinae</taxon>
        <taxon>Salarias</taxon>
    </lineage>
</organism>
<dbReference type="GO" id="GO:0042799">
    <property type="term" value="F:histone H4K20 methyltransferase activity"/>
    <property type="evidence" value="ECO:0007669"/>
    <property type="project" value="TreeGrafter"/>
</dbReference>
<evidence type="ECO:0000259" key="1">
    <source>
        <dbReference type="PROSITE" id="PS50280"/>
    </source>
</evidence>
<dbReference type="OMA" id="INDEWRI"/>
<name>A0A672IM78_SALFA</name>
<dbReference type="InterPro" id="IPR051760">
    <property type="entry name" value="KMT5A"/>
</dbReference>
<dbReference type="AlphaFoldDB" id="A0A672IM78"/>
<proteinExistence type="predicted"/>
<accession>A0A672IM78</accession>
<dbReference type="InterPro" id="IPR001214">
    <property type="entry name" value="SET_dom"/>
</dbReference>
<protein>
    <recommendedName>
        <fullName evidence="1">SET domain-containing protein</fullName>
    </recommendedName>
</protein>
<reference evidence="2" key="2">
    <citation type="submission" date="2025-09" db="UniProtKB">
        <authorList>
            <consortium name="Ensembl"/>
        </authorList>
    </citation>
    <scope>IDENTIFICATION</scope>
</reference>
<feature type="domain" description="SET" evidence="1">
    <location>
        <begin position="35"/>
        <end position="155"/>
    </location>
</feature>
<dbReference type="PANTHER" id="PTHR46167">
    <property type="entry name" value="N-LYSINE METHYLTRANSFERASE KMT5A"/>
    <property type="match status" value="1"/>
</dbReference>
<dbReference type="GO" id="GO:0006357">
    <property type="term" value="P:regulation of transcription by RNA polymerase II"/>
    <property type="evidence" value="ECO:0007669"/>
    <property type="project" value="TreeGrafter"/>
</dbReference>
<evidence type="ECO:0000313" key="3">
    <source>
        <dbReference type="Proteomes" id="UP000472267"/>
    </source>
</evidence>
<dbReference type="PROSITE" id="PS50280">
    <property type="entry name" value="SET"/>
    <property type="match status" value="1"/>
</dbReference>
<dbReference type="Pfam" id="PF00856">
    <property type="entry name" value="SET"/>
    <property type="match status" value="1"/>
</dbReference>
<dbReference type="GO" id="GO:0005634">
    <property type="term" value="C:nucleus"/>
    <property type="evidence" value="ECO:0007669"/>
    <property type="project" value="TreeGrafter"/>
</dbReference>
<dbReference type="InterPro" id="IPR046341">
    <property type="entry name" value="SET_dom_sf"/>
</dbReference>
<dbReference type="GO" id="GO:0043516">
    <property type="term" value="P:regulation of DNA damage response, signal transduction by p53 class mediator"/>
    <property type="evidence" value="ECO:0007669"/>
    <property type="project" value="TreeGrafter"/>
</dbReference>